<dbReference type="GO" id="GO:0016020">
    <property type="term" value="C:membrane"/>
    <property type="evidence" value="ECO:0007669"/>
    <property type="project" value="UniProtKB-SubCell"/>
</dbReference>
<dbReference type="EMBL" id="JACHCE010000007">
    <property type="protein sequence ID" value="MBB5637975.1"/>
    <property type="molecule type" value="Genomic_DNA"/>
</dbReference>
<sequence length="128" mass="14765">MKNKQLYYWILTGLLSFYMLFAAWFAETHQAEFTGRMGFPAYFRVELTIAKIIGAIVLLIPQTSQRIREWVYVGFCICMISAFIAKCSSGYGFMEAAQPAFSLVFFLLVIFLLQKVNNQPYKLSEKQS</sequence>
<organism evidence="6 7">
    <name type="scientific">Pedobacter cryoconitis</name>
    <dbReference type="NCBI Taxonomy" id="188932"/>
    <lineage>
        <taxon>Bacteria</taxon>
        <taxon>Pseudomonadati</taxon>
        <taxon>Bacteroidota</taxon>
        <taxon>Sphingobacteriia</taxon>
        <taxon>Sphingobacteriales</taxon>
        <taxon>Sphingobacteriaceae</taxon>
        <taxon>Pedobacter</taxon>
    </lineage>
</organism>
<dbReference type="AlphaFoldDB" id="A0A7W9E1S4"/>
<accession>A0A7W9E1S4</accession>
<feature type="transmembrane region" description="Helical" evidence="5">
    <location>
        <begin position="41"/>
        <end position="60"/>
    </location>
</feature>
<evidence type="ECO:0000313" key="6">
    <source>
        <dbReference type="EMBL" id="MBB5637975.1"/>
    </source>
</evidence>
<feature type="transmembrane region" description="Helical" evidence="5">
    <location>
        <begin position="7"/>
        <end position="26"/>
    </location>
</feature>
<dbReference type="Proteomes" id="UP000537204">
    <property type="component" value="Unassembled WGS sequence"/>
</dbReference>
<evidence type="ECO:0000256" key="5">
    <source>
        <dbReference type="SAM" id="Phobius"/>
    </source>
</evidence>
<evidence type="ECO:0000256" key="3">
    <source>
        <dbReference type="ARBA" id="ARBA00022989"/>
    </source>
</evidence>
<feature type="transmembrane region" description="Helical" evidence="5">
    <location>
        <begin position="72"/>
        <end position="94"/>
    </location>
</feature>
<evidence type="ECO:0000256" key="1">
    <source>
        <dbReference type="ARBA" id="ARBA00004141"/>
    </source>
</evidence>
<proteinExistence type="predicted"/>
<gene>
    <name evidence="6" type="ORF">HDE68_003901</name>
</gene>
<evidence type="ECO:0000313" key="7">
    <source>
        <dbReference type="Proteomes" id="UP000537204"/>
    </source>
</evidence>
<keyword evidence="3 5" id="KW-1133">Transmembrane helix</keyword>
<name>A0A7W9E1S4_9SPHI</name>
<feature type="transmembrane region" description="Helical" evidence="5">
    <location>
        <begin position="100"/>
        <end position="117"/>
    </location>
</feature>
<reference evidence="6 7" key="1">
    <citation type="submission" date="2020-08" db="EMBL/GenBank/DDBJ databases">
        <title>Genomic Encyclopedia of Type Strains, Phase IV (KMG-V): Genome sequencing to study the core and pangenomes of soil and plant-associated prokaryotes.</title>
        <authorList>
            <person name="Whitman W."/>
        </authorList>
    </citation>
    <scope>NUCLEOTIDE SEQUENCE [LARGE SCALE GENOMIC DNA]</scope>
    <source>
        <strain evidence="6 7">S3M1</strain>
    </source>
</reference>
<comment type="caution">
    <text evidence="6">The sequence shown here is derived from an EMBL/GenBank/DDBJ whole genome shotgun (WGS) entry which is preliminary data.</text>
</comment>
<evidence type="ECO:0000256" key="2">
    <source>
        <dbReference type="ARBA" id="ARBA00022692"/>
    </source>
</evidence>
<evidence type="ECO:0000256" key="4">
    <source>
        <dbReference type="ARBA" id="ARBA00023136"/>
    </source>
</evidence>
<dbReference type="InterPro" id="IPR032808">
    <property type="entry name" value="DoxX"/>
</dbReference>
<dbReference type="Pfam" id="PF13564">
    <property type="entry name" value="DoxX_2"/>
    <property type="match status" value="1"/>
</dbReference>
<comment type="subcellular location">
    <subcellularLocation>
        <location evidence="1">Membrane</location>
        <topology evidence="1">Multi-pass membrane protein</topology>
    </subcellularLocation>
</comment>
<protein>
    <recommendedName>
        <fullName evidence="8">DoxX-like protein</fullName>
    </recommendedName>
</protein>
<evidence type="ECO:0008006" key="8">
    <source>
        <dbReference type="Google" id="ProtNLM"/>
    </source>
</evidence>
<keyword evidence="4 5" id="KW-0472">Membrane</keyword>
<keyword evidence="2 5" id="KW-0812">Transmembrane</keyword>
<dbReference type="RefSeq" id="WP_183883832.1">
    <property type="nucleotide sequence ID" value="NZ_JACHCE010000007.1"/>
</dbReference>